<proteinExistence type="inferred from homology"/>
<dbReference type="KEGG" id="bpg:Bathy04g00600"/>
<dbReference type="InterPro" id="IPR029063">
    <property type="entry name" value="SAM-dependent_MTases_sf"/>
</dbReference>
<sequence length="252" mass="27415">MSWRSHGTSTNDSLIDALEKNNVIASRDVVGKAMRKVDRKWYAESADANEAYRDHPLQIGSNATISAPHMHAMCLELSKEYVVVNDDDDDASGGYGNGRVLDVGSGSGYLVACFAEMMVQQNVSSSSSSSKVVGIEHIQSLVDQSIENLKQDDKEEMVQSGLITITKGDGRLGYEAFAPYALIHVGAAAPEVPEALLSQLAAPGRLIIPVGKEDESQSLMVIDKNEKGELKYKDEMGVVYVPLTDEKHQLER</sequence>
<keyword evidence="8" id="KW-0949">S-adenosyl-L-methionine</keyword>
<dbReference type="STRING" id="41875.K8EDA6"/>
<dbReference type="GO" id="GO:0006950">
    <property type="term" value="P:response to stress"/>
    <property type="evidence" value="ECO:0007669"/>
    <property type="project" value="UniProtKB-ARBA"/>
</dbReference>
<dbReference type="InterPro" id="IPR000682">
    <property type="entry name" value="PCMT"/>
</dbReference>
<evidence type="ECO:0000256" key="7">
    <source>
        <dbReference type="ARBA" id="ARBA00022679"/>
    </source>
</evidence>
<dbReference type="GeneID" id="19016086"/>
<gene>
    <name evidence="13" type="ORF">Bathy04g00600</name>
</gene>
<comment type="catalytic activity">
    <reaction evidence="11">
        <text>[protein]-L-isoaspartate + S-adenosyl-L-methionine = [protein]-L-isoaspartate alpha-methyl ester + S-adenosyl-L-homocysteine</text>
        <dbReference type="Rhea" id="RHEA:12705"/>
        <dbReference type="Rhea" id="RHEA-COMP:12143"/>
        <dbReference type="Rhea" id="RHEA-COMP:12144"/>
        <dbReference type="ChEBI" id="CHEBI:57856"/>
        <dbReference type="ChEBI" id="CHEBI:59789"/>
        <dbReference type="ChEBI" id="CHEBI:90596"/>
        <dbReference type="ChEBI" id="CHEBI:90598"/>
        <dbReference type="EC" id="2.1.1.77"/>
    </reaction>
    <physiologicalReaction direction="left-to-right" evidence="11">
        <dbReference type="Rhea" id="RHEA:12706"/>
    </physiologicalReaction>
</comment>
<dbReference type="Gene3D" id="3.40.50.150">
    <property type="entry name" value="Vaccinia Virus protein VP39"/>
    <property type="match status" value="1"/>
</dbReference>
<accession>K8EDA6</accession>
<dbReference type="FunFam" id="3.40.50.150:FF:000235">
    <property type="entry name" value="Protein-L-isoaspartate O-methyltransferase"/>
    <property type="match status" value="1"/>
</dbReference>
<dbReference type="PANTHER" id="PTHR11579:SF0">
    <property type="entry name" value="PROTEIN-L-ISOASPARTATE(D-ASPARTATE) O-METHYLTRANSFERASE"/>
    <property type="match status" value="1"/>
</dbReference>
<dbReference type="NCBIfam" id="TIGR00080">
    <property type="entry name" value="pimt"/>
    <property type="match status" value="1"/>
</dbReference>
<dbReference type="EC" id="2.1.1.77" evidence="4"/>
<dbReference type="OrthoDB" id="73890at2759"/>
<dbReference type="eggNOG" id="KOG1661">
    <property type="taxonomic scope" value="Eukaryota"/>
</dbReference>
<name>K8EDA6_9CHLO</name>
<comment type="subunit">
    <text evidence="3">Monomer.</text>
</comment>
<evidence type="ECO:0000256" key="10">
    <source>
        <dbReference type="ARBA" id="ARBA00031350"/>
    </source>
</evidence>
<evidence type="ECO:0000256" key="3">
    <source>
        <dbReference type="ARBA" id="ARBA00011245"/>
    </source>
</evidence>
<evidence type="ECO:0000256" key="11">
    <source>
        <dbReference type="ARBA" id="ARBA00035815"/>
    </source>
</evidence>
<dbReference type="GO" id="GO:0032259">
    <property type="term" value="P:methylation"/>
    <property type="evidence" value="ECO:0007669"/>
    <property type="project" value="UniProtKB-KW"/>
</dbReference>
<keyword evidence="7" id="KW-0808">Transferase</keyword>
<dbReference type="RefSeq" id="XP_007513451.1">
    <property type="nucleotide sequence ID" value="XM_007513389.1"/>
</dbReference>
<evidence type="ECO:0000256" key="2">
    <source>
        <dbReference type="ARBA" id="ARBA00005369"/>
    </source>
</evidence>
<evidence type="ECO:0000313" key="13">
    <source>
        <dbReference type="EMBL" id="CCO15976.1"/>
    </source>
</evidence>
<dbReference type="GO" id="GO:0005829">
    <property type="term" value="C:cytosol"/>
    <property type="evidence" value="ECO:0007669"/>
    <property type="project" value="UniProtKB-SubCell"/>
</dbReference>
<evidence type="ECO:0000256" key="4">
    <source>
        <dbReference type="ARBA" id="ARBA00011890"/>
    </source>
</evidence>
<comment type="similarity">
    <text evidence="2">Belongs to the methyltransferase superfamily. L-isoaspartyl/D-aspartyl protein methyltransferase family.</text>
</comment>
<comment type="subcellular location">
    <subcellularLocation>
        <location evidence="1">Cytoplasm</location>
        <location evidence="1">Cytosol</location>
    </subcellularLocation>
</comment>
<evidence type="ECO:0000256" key="12">
    <source>
        <dbReference type="ARBA" id="ARBA00054057"/>
    </source>
</evidence>
<evidence type="ECO:0000256" key="8">
    <source>
        <dbReference type="ARBA" id="ARBA00022691"/>
    </source>
</evidence>
<evidence type="ECO:0000256" key="5">
    <source>
        <dbReference type="ARBA" id="ARBA00022490"/>
    </source>
</evidence>
<dbReference type="GO" id="GO:0004719">
    <property type="term" value="F:protein-L-isoaspartate (D-aspartate) O-methyltransferase activity"/>
    <property type="evidence" value="ECO:0007669"/>
    <property type="project" value="UniProtKB-EC"/>
</dbReference>
<protein>
    <recommendedName>
        <fullName evidence="4">protein-L-isoaspartate(D-aspartate) O-methyltransferase</fullName>
        <ecNumber evidence="4">2.1.1.77</ecNumber>
    </recommendedName>
    <alternativeName>
        <fullName evidence="10">L-isoaspartyl protein carboxyl methyltransferase</fullName>
    </alternativeName>
    <alternativeName>
        <fullName evidence="9">Protein-beta-aspartate methyltransferase</fullName>
    </alternativeName>
</protein>
<dbReference type="AlphaFoldDB" id="K8EDA6"/>
<organism evidence="13 14">
    <name type="scientific">Bathycoccus prasinos</name>
    <dbReference type="NCBI Taxonomy" id="41875"/>
    <lineage>
        <taxon>Eukaryota</taxon>
        <taxon>Viridiplantae</taxon>
        <taxon>Chlorophyta</taxon>
        <taxon>Mamiellophyceae</taxon>
        <taxon>Mamiellales</taxon>
        <taxon>Bathycoccaceae</taxon>
        <taxon>Bathycoccus</taxon>
    </lineage>
</organism>
<keyword evidence="14" id="KW-1185">Reference proteome</keyword>
<reference evidence="13 14" key="1">
    <citation type="submission" date="2011-10" db="EMBL/GenBank/DDBJ databases">
        <authorList>
            <person name="Genoscope - CEA"/>
        </authorList>
    </citation>
    <scope>NUCLEOTIDE SEQUENCE [LARGE SCALE GENOMIC DNA]</scope>
    <source>
        <strain evidence="13 14">RCC 1105</strain>
    </source>
</reference>
<evidence type="ECO:0000256" key="6">
    <source>
        <dbReference type="ARBA" id="ARBA00022603"/>
    </source>
</evidence>
<comment type="function">
    <text evidence="12">Initiates the repair of damaged proteins by catalyzing methyl esterification of L-isoaspartyl and D-aspartyl residues produced by spontaneous isomerization and racemization of L-aspartyl and L-asparaginyl residues in aging peptides and proteins.</text>
</comment>
<dbReference type="Proteomes" id="UP000198341">
    <property type="component" value="Chromosome 4"/>
</dbReference>
<evidence type="ECO:0000313" key="14">
    <source>
        <dbReference type="Proteomes" id="UP000198341"/>
    </source>
</evidence>
<keyword evidence="6" id="KW-0489">Methyltransferase</keyword>
<evidence type="ECO:0000256" key="1">
    <source>
        <dbReference type="ARBA" id="ARBA00004514"/>
    </source>
</evidence>
<evidence type="ECO:0000256" key="9">
    <source>
        <dbReference type="ARBA" id="ARBA00031323"/>
    </source>
</evidence>
<dbReference type="EMBL" id="FO082275">
    <property type="protein sequence ID" value="CCO15976.1"/>
    <property type="molecule type" value="Genomic_DNA"/>
</dbReference>
<dbReference type="Pfam" id="PF01135">
    <property type="entry name" value="PCMT"/>
    <property type="match status" value="1"/>
</dbReference>
<keyword evidence="5" id="KW-0963">Cytoplasm</keyword>
<dbReference type="SUPFAM" id="SSF53335">
    <property type="entry name" value="S-adenosyl-L-methionine-dependent methyltransferases"/>
    <property type="match status" value="1"/>
</dbReference>
<dbReference type="PANTHER" id="PTHR11579">
    <property type="entry name" value="PROTEIN-L-ISOASPARTATE O-METHYLTRANSFERASE"/>
    <property type="match status" value="1"/>
</dbReference>